<comment type="caution">
    <text evidence="2">The sequence shown here is derived from an EMBL/GenBank/DDBJ whole genome shotgun (WGS) entry which is preliminary data.</text>
</comment>
<reference evidence="2 3" key="1">
    <citation type="submission" date="2018-01" db="EMBL/GenBank/DDBJ databases">
        <title>Draft genome sequence of Paucibacter aquatile CR182 isolated from freshwater of the Nakdong River.</title>
        <authorList>
            <person name="Choi A."/>
            <person name="Chung E.J."/>
        </authorList>
    </citation>
    <scope>NUCLEOTIDE SEQUENCE [LARGE SCALE GENOMIC DNA]</scope>
    <source>
        <strain evidence="2 3">CR182</strain>
    </source>
</reference>
<name>A0A2N8KXQ4_9BURK</name>
<keyword evidence="3" id="KW-1185">Reference proteome</keyword>
<organism evidence="2 3">
    <name type="scientific">Kinneretia aquatilis</name>
    <dbReference type="NCBI Taxonomy" id="2070761"/>
    <lineage>
        <taxon>Bacteria</taxon>
        <taxon>Pseudomonadati</taxon>
        <taxon>Pseudomonadota</taxon>
        <taxon>Betaproteobacteria</taxon>
        <taxon>Burkholderiales</taxon>
        <taxon>Sphaerotilaceae</taxon>
        <taxon>Roseateles</taxon>
    </lineage>
</organism>
<sequence>MAQRGALVAAFTAALAVPGWTQAAVDCGMSPAFEQKDGNAKGGRTAVWADAQNQALMFIDGLNVNTDGTRRSYSVSDFWGERVALNNLCNAMSDACAGLDKAGLQARRELVQQAAAQGWPAEMWKRSKLSADIIPLRNGKPCPEVDGFLVSATALRKPGVSDACDLTAYADALVTPALVLPKGPKRGQPSEFAQRGARIGDLVVALRRDAMSPVFAVVGDSGPSDQLGEGSVALNGKLLGKTEPPLNYQELRGKGAFKGKAWTVPPTVVLIFPGSRNAADPWLTPERIDAAARERFEAWGGLARAQACAAAYPR</sequence>
<dbReference type="AlphaFoldDB" id="A0A2N8KXQ4"/>
<evidence type="ECO:0008006" key="4">
    <source>
        <dbReference type="Google" id="ProtNLM"/>
    </source>
</evidence>
<feature type="chain" id="PRO_5014757223" description="Fungal chitosanase" evidence="1">
    <location>
        <begin position="24"/>
        <end position="314"/>
    </location>
</feature>
<protein>
    <recommendedName>
        <fullName evidence="4">Fungal chitosanase</fullName>
    </recommendedName>
</protein>
<keyword evidence="1" id="KW-0732">Signal</keyword>
<accession>A0A2N8KXQ4</accession>
<evidence type="ECO:0000256" key="1">
    <source>
        <dbReference type="SAM" id="SignalP"/>
    </source>
</evidence>
<dbReference type="Proteomes" id="UP000235916">
    <property type="component" value="Unassembled WGS sequence"/>
</dbReference>
<evidence type="ECO:0000313" key="2">
    <source>
        <dbReference type="EMBL" id="PND38249.1"/>
    </source>
</evidence>
<evidence type="ECO:0000313" key="3">
    <source>
        <dbReference type="Proteomes" id="UP000235916"/>
    </source>
</evidence>
<gene>
    <name evidence="2" type="ORF">C1O66_12425</name>
</gene>
<proteinExistence type="predicted"/>
<dbReference type="EMBL" id="POSP01000003">
    <property type="protein sequence ID" value="PND38249.1"/>
    <property type="molecule type" value="Genomic_DNA"/>
</dbReference>
<feature type="signal peptide" evidence="1">
    <location>
        <begin position="1"/>
        <end position="23"/>
    </location>
</feature>